<proteinExistence type="predicted"/>
<sequence length="166" mass="17487">MRPGDALRLPGEVIYCQVIQSRRRPGAGAREQLRSTAASLSCIGKEATTPVALEMMRPGPGQEPPANRATASGPCVAEAGAMRATTHTEKERPAAGRRWGLRAMASSTSSSTQARPRGTETLPLLAQRRRGSSARSEAAGSVAVPGQRPPWAWLSGDAQNACRDAD</sequence>
<dbReference type="EMBL" id="MU006238">
    <property type="protein sequence ID" value="KAF2821158.1"/>
    <property type="molecule type" value="Genomic_DNA"/>
</dbReference>
<feature type="region of interest" description="Disordered" evidence="1">
    <location>
        <begin position="82"/>
        <end position="166"/>
    </location>
</feature>
<accession>A0A6A6ZJU2</accession>
<reference evidence="2" key="1">
    <citation type="journal article" date="2020" name="Stud. Mycol.">
        <title>101 Dothideomycetes genomes: a test case for predicting lifestyles and emergence of pathogens.</title>
        <authorList>
            <person name="Haridas S."/>
            <person name="Albert R."/>
            <person name="Binder M."/>
            <person name="Bloem J."/>
            <person name="Labutti K."/>
            <person name="Salamov A."/>
            <person name="Andreopoulos B."/>
            <person name="Baker S."/>
            <person name="Barry K."/>
            <person name="Bills G."/>
            <person name="Bluhm B."/>
            <person name="Cannon C."/>
            <person name="Castanera R."/>
            <person name="Culley D."/>
            <person name="Daum C."/>
            <person name="Ezra D."/>
            <person name="Gonzalez J."/>
            <person name="Henrissat B."/>
            <person name="Kuo A."/>
            <person name="Liang C."/>
            <person name="Lipzen A."/>
            <person name="Lutzoni F."/>
            <person name="Magnuson J."/>
            <person name="Mondo S."/>
            <person name="Nolan M."/>
            <person name="Ohm R."/>
            <person name="Pangilinan J."/>
            <person name="Park H.-J."/>
            <person name="Ramirez L."/>
            <person name="Alfaro M."/>
            <person name="Sun H."/>
            <person name="Tritt A."/>
            <person name="Yoshinaga Y."/>
            <person name="Zwiers L.-H."/>
            <person name="Turgeon B."/>
            <person name="Goodwin S."/>
            <person name="Spatafora J."/>
            <person name="Crous P."/>
            <person name="Grigoriev I."/>
        </authorList>
    </citation>
    <scope>NUCLEOTIDE SEQUENCE</scope>
    <source>
        <strain evidence="2">CBS 113818</strain>
    </source>
</reference>
<gene>
    <name evidence="2" type="ORF">CC86DRAFT_427344</name>
</gene>
<name>A0A6A6ZJU2_9PLEO</name>
<protein>
    <submittedName>
        <fullName evidence="2">Uncharacterized protein</fullName>
    </submittedName>
</protein>
<feature type="compositionally biased region" description="Low complexity" evidence="1">
    <location>
        <begin position="133"/>
        <end position="144"/>
    </location>
</feature>
<keyword evidence="3" id="KW-1185">Reference proteome</keyword>
<dbReference type="Proteomes" id="UP000799424">
    <property type="component" value="Unassembled WGS sequence"/>
</dbReference>
<evidence type="ECO:0000313" key="2">
    <source>
        <dbReference type="EMBL" id="KAF2821158.1"/>
    </source>
</evidence>
<organism evidence="2 3">
    <name type="scientific">Ophiobolus disseminans</name>
    <dbReference type="NCBI Taxonomy" id="1469910"/>
    <lineage>
        <taxon>Eukaryota</taxon>
        <taxon>Fungi</taxon>
        <taxon>Dikarya</taxon>
        <taxon>Ascomycota</taxon>
        <taxon>Pezizomycotina</taxon>
        <taxon>Dothideomycetes</taxon>
        <taxon>Pleosporomycetidae</taxon>
        <taxon>Pleosporales</taxon>
        <taxon>Pleosporineae</taxon>
        <taxon>Phaeosphaeriaceae</taxon>
        <taxon>Ophiobolus</taxon>
    </lineage>
</organism>
<evidence type="ECO:0000256" key="1">
    <source>
        <dbReference type="SAM" id="MobiDB-lite"/>
    </source>
</evidence>
<evidence type="ECO:0000313" key="3">
    <source>
        <dbReference type="Proteomes" id="UP000799424"/>
    </source>
</evidence>
<dbReference type="AlphaFoldDB" id="A0A6A6ZJU2"/>